<evidence type="ECO:0000256" key="5">
    <source>
        <dbReference type="ARBA" id="ARBA00023242"/>
    </source>
</evidence>
<protein>
    <submittedName>
        <fullName evidence="7">Uncharacterized protein</fullName>
    </submittedName>
</protein>
<name>A0ABV0SEF3_9TELE</name>
<evidence type="ECO:0000256" key="1">
    <source>
        <dbReference type="ARBA" id="ARBA00004123"/>
    </source>
</evidence>
<dbReference type="PANTHER" id="PTHR46481">
    <property type="entry name" value="ZINC FINGER BED DOMAIN-CONTAINING PROTEIN 4"/>
    <property type="match status" value="1"/>
</dbReference>
<dbReference type="Proteomes" id="UP001434883">
    <property type="component" value="Unassembled WGS sequence"/>
</dbReference>
<keyword evidence="3" id="KW-0863">Zinc-finger</keyword>
<keyword evidence="2" id="KW-0479">Metal-binding</keyword>
<feature type="region of interest" description="Disordered" evidence="6">
    <location>
        <begin position="161"/>
        <end position="198"/>
    </location>
</feature>
<evidence type="ECO:0000256" key="2">
    <source>
        <dbReference type="ARBA" id="ARBA00022723"/>
    </source>
</evidence>
<evidence type="ECO:0000256" key="3">
    <source>
        <dbReference type="ARBA" id="ARBA00022771"/>
    </source>
</evidence>
<keyword evidence="4" id="KW-0862">Zinc</keyword>
<comment type="subcellular location">
    <subcellularLocation>
        <location evidence="1">Nucleus</location>
    </subcellularLocation>
</comment>
<evidence type="ECO:0000256" key="4">
    <source>
        <dbReference type="ARBA" id="ARBA00022833"/>
    </source>
</evidence>
<dbReference type="PANTHER" id="PTHR46481:SF10">
    <property type="entry name" value="ZINC FINGER BED DOMAIN-CONTAINING PROTEIN 39"/>
    <property type="match status" value="1"/>
</dbReference>
<keyword evidence="5" id="KW-0539">Nucleus</keyword>
<accession>A0ABV0SEF3</accession>
<evidence type="ECO:0000313" key="7">
    <source>
        <dbReference type="EMBL" id="MEQ2218600.1"/>
    </source>
</evidence>
<dbReference type="InterPro" id="IPR052035">
    <property type="entry name" value="ZnF_BED_domain_contain"/>
</dbReference>
<evidence type="ECO:0000256" key="6">
    <source>
        <dbReference type="SAM" id="MobiDB-lite"/>
    </source>
</evidence>
<sequence length="198" mass="22029">MTSLSQWWKTLGFADCSHTWSPATCFTDVALPELHQTVYSHVQHLLKEGVSSSLSFTSDIWSSDVGALSMLSLTAHWIDSDFQLHKAVLHAQEFSAVHGVKTTKDTLLEAVTKRFADIEEEPLYSLATVIDPRYKDRFYSEGLKTKTHRLLLGLITEAAKRDSNQESEDNSTGEPAEKVPRPGSLSSIFGEILAEETT</sequence>
<gene>
    <name evidence="7" type="ORF">XENOCAPTIV_005538</name>
</gene>
<dbReference type="EMBL" id="JAHRIN010077221">
    <property type="protein sequence ID" value="MEQ2218600.1"/>
    <property type="molecule type" value="Genomic_DNA"/>
</dbReference>
<dbReference type="SUPFAM" id="SSF53098">
    <property type="entry name" value="Ribonuclease H-like"/>
    <property type="match status" value="1"/>
</dbReference>
<proteinExistence type="predicted"/>
<keyword evidence="8" id="KW-1185">Reference proteome</keyword>
<comment type="caution">
    <text evidence="7">The sequence shown here is derived from an EMBL/GenBank/DDBJ whole genome shotgun (WGS) entry which is preliminary data.</text>
</comment>
<evidence type="ECO:0000313" key="8">
    <source>
        <dbReference type="Proteomes" id="UP001434883"/>
    </source>
</evidence>
<reference evidence="7 8" key="1">
    <citation type="submission" date="2021-06" db="EMBL/GenBank/DDBJ databases">
        <authorList>
            <person name="Palmer J.M."/>
        </authorList>
    </citation>
    <scope>NUCLEOTIDE SEQUENCE [LARGE SCALE GENOMIC DNA]</scope>
    <source>
        <strain evidence="7 8">XC_2019</strain>
        <tissue evidence="7">Muscle</tissue>
    </source>
</reference>
<dbReference type="InterPro" id="IPR012337">
    <property type="entry name" value="RNaseH-like_sf"/>
</dbReference>
<organism evidence="7 8">
    <name type="scientific">Xenoophorus captivus</name>
    <dbReference type="NCBI Taxonomy" id="1517983"/>
    <lineage>
        <taxon>Eukaryota</taxon>
        <taxon>Metazoa</taxon>
        <taxon>Chordata</taxon>
        <taxon>Craniata</taxon>
        <taxon>Vertebrata</taxon>
        <taxon>Euteleostomi</taxon>
        <taxon>Actinopterygii</taxon>
        <taxon>Neopterygii</taxon>
        <taxon>Teleostei</taxon>
        <taxon>Neoteleostei</taxon>
        <taxon>Acanthomorphata</taxon>
        <taxon>Ovalentaria</taxon>
        <taxon>Atherinomorphae</taxon>
        <taxon>Cyprinodontiformes</taxon>
        <taxon>Goodeidae</taxon>
        <taxon>Xenoophorus</taxon>
    </lineage>
</organism>